<feature type="transmembrane region" description="Helical" evidence="2">
    <location>
        <begin position="67"/>
        <end position="85"/>
    </location>
</feature>
<dbReference type="PANTHER" id="PTHR40465:SF1">
    <property type="entry name" value="DUF6534 DOMAIN-CONTAINING PROTEIN"/>
    <property type="match status" value="1"/>
</dbReference>
<proteinExistence type="predicted"/>
<keyword evidence="4" id="KW-1185">Reference proteome</keyword>
<keyword evidence="2" id="KW-0472">Membrane</keyword>
<dbReference type="AlphaFoldDB" id="A0AA39NNY0"/>
<evidence type="ECO:0008006" key="5">
    <source>
        <dbReference type="Google" id="ProtNLM"/>
    </source>
</evidence>
<feature type="compositionally biased region" description="Basic and acidic residues" evidence="1">
    <location>
        <begin position="321"/>
        <end position="331"/>
    </location>
</feature>
<feature type="region of interest" description="Disordered" evidence="1">
    <location>
        <begin position="297"/>
        <end position="331"/>
    </location>
</feature>
<dbReference type="RefSeq" id="XP_060338833.1">
    <property type="nucleotide sequence ID" value="XM_060476188.1"/>
</dbReference>
<dbReference type="PANTHER" id="PTHR40465">
    <property type="entry name" value="CHROMOSOME 1, WHOLE GENOME SHOTGUN SEQUENCE"/>
    <property type="match status" value="1"/>
</dbReference>
<keyword evidence="2" id="KW-1133">Transmembrane helix</keyword>
<feature type="region of interest" description="Disordered" evidence="1">
    <location>
        <begin position="238"/>
        <end position="260"/>
    </location>
</feature>
<organism evidence="3 4">
    <name type="scientific">Armillaria tabescens</name>
    <name type="common">Ringless honey mushroom</name>
    <name type="synonym">Agaricus tabescens</name>
    <dbReference type="NCBI Taxonomy" id="1929756"/>
    <lineage>
        <taxon>Eukaryota</taxon>
        <taxon>Fungi</taxon>
        <taxon>Dikarya</taxon>
        <taxon>Basidiomycota</taxon>
        <taxon>Agaricomycotina</taxon>
        <taxon>Agaricomycetes</taxon>
        <taxon>Agaricomycetidae</taxon>
        <taxon>Agaricales</taxon>
        <taxon>Marasmiineae</taxon>
        <taxon>Physalacriaceae</taxon>
        <taxon>Desarmillaria</taxon>
    </lineage>
</organism>
<protein>
    <recommendedName>
        <fullName evidence="5">Transmembrane protein</fullName>
    </recommendedName>
</protein>
<sequence length="331" mass="36862">MITQVYLYFAAYKQDKLVVKLFILLLFLCDILNTVFDFVYLYDCFVLHFSEVAYLTKVTWVFSTDPPMTGIIAGLVQLFFAWRILVLTSNVYLCGIVVLLALLGIAGGLATAAECGIISQSVQFQRYRDVVTIWLGSARSCDVVITFLLGKHPLLARESISTLVMDREDKKLDSSIQITWLTGSFGPTGIHLIFNMPLSKVYTNSLMSSLSSRQESTTSAPNLLSSANTTAYKHTQYSFARPSQEEEHNTSALNSQARPQFPQGVSSTLLIGRVAAGHARLEDSWRDVVAHFGTQSRNREQINSQDDATQSVMTESDLEVSPERITSRVSE</sequence>
<evidence type="ECO:0000313" key="3">
    <source>
        <dbReference type="EMBL" id="KAK0469040.1"/>
    </source>
</evidence>
<reference evidence="3" key="1">
    <citation type="submission" date="2023-06" db="EMBL/GenBank/DDBJ databases">
        <authorList>
            <consortium name="Lawrence Berkeley National Laboratory"/>
            <person name="Ahrendt S."/>
            <person name="Sahu N."/>
            <person name="Indic B."/>
            <person name="Wong-Bajracharya J."/>
            <person name="Merenyi Z."/>
            <person name="Ke H.-M."/>
            <person name="Monk M."/>
            <person name="Kocsube S."/>
            <person name="Drula E."/>
            <person name="Lipzen A."/>
            <person name="Balint B."/>
            <person name="Henrissat B."/>
            <person name="Andreopoulos B."/>
            <person name="Martin F.M."/>
            <person name="Harder C.B."/>
            <person name="Rigling D."/>
            <person name="Ford K.L."/>
            <person name="Foster G.D."/>
            <person name="Pangilinan J."/>
            <person name="Papanicolaou A."/>
            <person name="Barry K."/>
            <person name="LaButti K."/>
            <person name="Viragh M."/>
            <person name="Koriabine M."/>
            <person name="Yan M."/>
            <person name="Riley R."/>
            <person name="Champramary S."/>
            <person name="Plett K.L."/>
            <person name="Tsai I.J."/>
            <person name="Slot J."/>
            <person name="Sipos G."/>
            <person name="Plett J."/>
            <person name="Nagy L.G."/>
            <person name="Grigoriev I.V."/>
        </authorList>
    </citation>
    <scope>NUCLEOTIDE SEQUENCE</scope>
    <source>
        <strain evidence="3">CCBAS 213</strain>
    </source>
</reference>
<accession>A0AA39NNY0</accession>
<comment type="caution">
    <text evidence="3">The sequence shown here is derived from an EMBL/GenBank/DDBJ whole genome shotgun (WGS) entry which is preliminary data.</text>
</comment>
<feature type="transmembrane region" description="Helical" evidence="2">
    <location>
        <begin position="92"/>
        <end position="113"/>
    </location>
</feature>
<gene>
    <name evidence="3" type="ORF">EV420DRAFT_1633476</name>
</gene>
<feature type="transmembrane region" description="Helical" evidence="2">
    <location>
        <begin position="21"/>
        <end position="42"/>
    </location>
</feature>
<dbReference type="GeneID" id="85359736"/>
<keyword evidence="2" id="KW-0812">Transmembrane</keyword>
<evidence type="ECO:0000256" key="2">
    <source>
        <dbReference type="SAM" id="Phobius"/>
    </source>
</evidence>
<evidence type="ECO:0000313" key="4">
    <source>
        <dbReference type="Proteomes" id="UP001175211"/>
    </source>
</evidence>
<feature type="compositionally biased region" description="Polar residues" evidence="1">
    <location>
        <begin position="297"/>
        <end position="314"/>
    </location>
</feature>
<dbReference type="Proteomes" id="UP001175211">
    <property type="component" value="Unassembled WGS sequence"/>
</dbReference>
<dbReference type="EMBL" id="JAUEPS010000001">
    <property type="protein sequence ID" value="KAK0469040.1"/>
    <property type="molecule type" value="Genomic_DNA"/>
</dbReference>
<evidence type="ECO:0000256" key="1">
    <source>
        <dbReference type="SAM" id="MobiDB-lite"/>
    </source>
</evidence>
<name>A0AA39NNY0_ARMTA</name>
<feature type="compositionally biased region" description="Polar residues" evidence="1">
    <location>
        <begin position="250"/>
        <end position="260"/>
    </location>
</feature>